<protein>
    <submittedName>
        <fullName evidence="3">Helix-turn-helix domain-containing protein</fullName>
    </submittedName>
</protein>
<dbReference type="Pfam" id="PF01381">
    <property type="entry name" value="HTH_3"/>
    <property type="match status" value="1"/>
</dbReference>
<dbReference type="PROSITE" id="PS50943">
    <property type="entry name" value="HTH_CROC1"/>
    <property type="match status" value="1"/>
</dbReference>
<dbReference type="CDD" id="cd00093">
    <property type="entry name" value="HTH_XRE"/>
    <property type="match status" value="1"/>
</dbReference>
<comment type="caution">
    <text evidence="3">The sequence shown here is derived from an EMBL/GenBank/DDBJ whole genome shotgun (WGS) entry which is preliminary data.</text>
</comment>
<evidence type="ECO:0000313" key="4">
    <source>
        <dbReference type="Proteomes" id="UP001522816"/>
    </source>
</evidence>
<reference evidence="3 4" key="1">
    <citation type="submission" date="2021-11" db="EMBL/GenBank/DDBJ databases">
        <title>Comparative genomics of bee honey and flower isolates.</title>
        <authorList>
            <person name="Bechtner J.D."/>
            <person name="Gallus M.K."/>
            <person name="Ehrmann M."/>
        </authorList>
    </citation>
    <scope>NUCLEOTIDE SEQUENCE [LARGE SCALE GENOMIC DNA]</scope>
    <source>
        <strain evidence="3 4">7</strain>
    </source>
</reference>
<dbReference type="InterPro" id="IPR010982">
    <property type="entry name" value="Lambda_DNA-bd_dom_sf"/>
</dbReference>
<evidence type="ECO:0000256" key="1">
    <source>
        <dbReference type="ARBA" id="ARBA00023125"/>
    </source>
</evidence>
<dbReference type="InterPro" id="IPR001387">
    <property type="entry name" value="Cro/C1-type_HTH"/>
</dbReference>
<evidence type="ECO:0000259" key="2">
    <source>
        <dbReference type="PROSITE" id="PS50943"/>
    </source>
</evidence>
<dbReference type="RefSeq" id="WP_248596009.1">
    <property type="nucleotide sequence ID" value="NZ_JAJIAR010000008.1"/>
</dbReference>
<dbReference type="PANTHER" id="PTHR46558:SF4">
    <property type="entry name" value="DNA-BIDING PHAGE PROTEIN"/>
    <property type="match status" value="1"/>
</dbReference>
<keyword evidence="4" id="KW-1185">Reference proteome</keyword>
<name>A0ABT0HXY5_9LACO</name>
<proteinExistence type="predicted"/>
<evidence type="ECO:0000313" key="3">
    <source>
        <dbReference type="EMBL" id="MCK8611785.1"/>
    </source>
</evidence>
<accession>A0ABT0HXY5</accession>
<keyword evidence="1" id="KW-0238">DNA-binding</keyword>
<dbReference type="SMART" id="SM00530">
    <property type="entry name" value="HTH_XRE"/>
    <property type="match status" value="1"/>
</dbReference>
<gene>
    <name evidence="3" type="ORF">LNP10_04640</name>
</gene>
<dbReference type="SUPFAM" id="SSF47413">
    <property type="entry name" value="lambda repressor-like DNA-binding domains"/>
    <property type="match status" value="1"/>
</dbReference>
<dbReference type="Proteomes" id="UP001522816">
    <property type="component" value="Unassembled WGS sequence"/>
</dbReference>
<organism evidence="3 4">
    <name type="scientific">Apilactobacillus nanyangensis</name>
    <dbReference type="NCBI Taxonomy" id="2799579"/>
    <lineage>
        <taxon>Bacteria</taxon>
        <taxon>Bacillati</taxon>
        <taxon>Bacillota</taxon>
        <taxon>Bacilli</taxon>
        <taxon>Lactobacillales</taxon>
        <taxon>Lactobacillaceae</taxon>
        <taxon>Apilactobacillus</taxon>
    </lineage>
</organism>
<dbReference type="Gene3D" id="1.10.260.40">
    <property type="entry name" value="lambda repressor-like DNA-binding domains"/>
    <property type="match status" value="1"/>
</dbReference>
<dbReference type="EMBL" id="JAJIAR010000008">
    <property type="protein sequence ID" value="MCK8611785.1"/>
    <property type="molecule type" value="Genomic_DNA"/>
</dbReference>
<dbReference type="PANTHER" id="PTHR46558">
    <property type="entry name" value="TRACRIPTIONAL REGULATORY PROTEIN-RELATED-RELATED"/>
    <property type="match status" value="1"/>
</dbReference>
<feature type="domain" description="HTH cro/C1-type" evidence="2">
    <location>
        <begin position="7"/>
        <end position="61"/>
    </location>
</feature>
<sequence>MRLEENLLIIRKRNNLSQSKLANKIKVSRQTIYNWENGKSVPDILSIAKLSELYNVSIDDLIKSNIKDDVTPKSWTH</sequence>